<protein>
    <recommendedName>
        <fullName evidence="14">Repressor LexA</fullName>
    </recommendedName>
</protein>
<dbReference type="SUPFAM" id="SSF46785">
    <property type="entry name" value="Winged helix' DNA-binding domain"/>
    <property type="match status" value="1"/>
</dbReference>
<dbReference type="KEGG" id="pcu:PC_RS06125"/>
<feature type="domain" description="LexA repressor DNA-binding" evidence="11">
    <location>
        <begin position="1"/>
        <end position="64"/>
    </location>
</feature>
<accession>A0A2P9H9Z9</accession>
<dbReference type="Pfam" id="PF00717">
    <property type="entry name" value="Peptidase_S24"/>
    <property type="match status" value="1"/>
</dbReference>
<evidence type="ECO:0000256" key="9">
    <source>
        <dbReference type="ARBA" id="ARBA00023236"/>
    </source>
</evidence>
<dbReference type="InterPro" id="IPR036390">
    <property type="entry name" value="WH_DNA-bd_sf"/>
</dbReference>
<evidence type="ECO:0000256" key="5">
    <source>
        <dbReference type="ARBA" id="ARBA00023015"/>
    </source>
</evidence>
<keyword evidence="9" id="KW-0742">SOS response</keyword>
<evidence type="ECO:0000256" key="7">
    <source>
        <dbReference type="ARBA" id="ARBA00023163"/>
    </source>
</evidence>
<keyword evidence="13" id="KW-1185">Reference proteome</keyword>
<dbReference type="InterPro" id="IPR036286">
    <property type="entry name" value="LexA/Signal_pep-like_sf"/>
</dbReference>
<dbReference type="PANTHER" id="PTHR33516:SF2">
    <property type="entry name" value="LEXA REPRESSOR-RELATED"/>
    <property type="match status" value="1"/>
</dbReference>
<keyword evidence="1" id="KW-0678">Repressor</keyword>
<organism evidence="12 13">
    <name type="scientific">Protochlamydia amoebophila (strain UWE25)</name>
    <dbReference type="NCBI Taxonomy" id="264201"/>
    <lineage>
        <taxon>Bacteria</taxon>
        <taxon>Pseudomonadati</taxon>
        <taxon>Chlamydiota</taxon>
        <taxon>Chlamydiia</taxon>
        <taxon>Parachlamydiales</taxon>
        <taxon>Parachlamydiaceae</taxon>
        <taxon>Candidatus Protochlamydia</taxon>
    </lineage>
</organism>
<dbReference type="Proteomes" id="UP000000529">
    <property type="component" value="Chromosome"/>
</dbReference>
<dbReference type="Gene3D" id="1.10.10.10">
    <property type="entry name" value="Winged helix-like DNA-binding domain superfamily/Winged helix DNA-binding domain"/>
    <property type="match status" value="1"/>
</dbReference>
<evidence type="ECO:0000259" key="11">
    <source>
        <dbReference type="Pfam" id="PF01726"/>
    </source>
</evidence>
<keyword evidence="3" id="KW-0227">DNA damage</keyword>
<dbReference type="RefSeq" id="WP_044045063.1">
    <property type="nucleotide sequence ID" value="NC_005861.2"/>
</dbReference>
<dbReference type="GO" id="GO:0006281">
    <property type="term" value="P:DNA repair"/>
    <property type="evidence" value="ECO:0007669"/>
    <property type="project" value="UniProtKB-KW"/>
</dbReference>
<dbReference type="GO" id="GO:0006260">
    <property type="term" value="P:DNA replication"/>
    <property type="evidence" value="ECO:0007669"/>
    <property type="project" value="UniProtKB-KW"/>
</dbReference>
<dbReference type="EMBL" id="BX908798">
    <property type="protein sequence ID" value="SPJ31813.1"/>
    <property type="molecule type" value="Genomic_DNA"/>
</dbReference>
<keyword evidence="6" id="KW-0238">DNA-binding</keyword>
<dbReference type="GO" id="GO:0006508">
    <property type="term" value="P:proteolysis"/>
    <property type="evidence" value="ECO:0007669"/>
    <property type="project" value="InterPro"/>
</dbReference>
<sequence length="206" mass="23307">MKGLTPKQQAILQFIQQFIETHQYSPSYREIMKHFSLASPASVHKHIQSLQRKGVLAAEKKCSRSLIPTHPPASLTFSAEVLLPLIGNIMAGYPIEMFMRPQTIAVPSTFVHHLNNTYILRVQGNSLSEELIQDGDLLVVEARSIVQPGEIIIGAINHHNTVVKRYYPEGQYIRLESIHINHSSLTLRHDHLAIQGVLTNLIRFYC</sequence>
<dbReference type="InterPro" id="IPR006199">
    <property type="entry name" value="LexA_DNA-bd_dom"/>
</dbReference>
<feature type="domain" description="Peptidase S24/S26A/S26B/S26C" evidence="10">
    <location>
        <begin position="84"/>
        <end position="198"/>
    </location>
</feature>
<evidence type="ECO:0000259" key="10">
    <source>
        <dbReference type="Pfam" id="PF00717"/>
    </source>
</evidence>
<dbReference type="OrthoDB" id="9787787at2"/>
<dbReference type="Pfam" id="PF01726">
    <property type="entry name" value="LexA_DNA_bind"/>
    <property type="match status" value="1"/>
</dbReference>
<reference evidence="12 13" key="1">
    <citation type="journal article" date="2004" name="Science">
        <title>Illuminating the evolutionary history of chlamydiae.</title>
        <authorList>
            <person name="Horn M."/>
            <person name="Collingro A."/>
            <person name="Schmitz-Esser S."/>
            <person name="Beier C.L."/>
            <person name="Purkhold U."/>
            <person name="Fartmann B."/>
            <person name="Brandt P."/>
            <person name="Nyakatura G.J."/>
            <person name="Droege M."/>
            <person name="Frishman D."/>
            <person name="Rattei T."/>
            <person name="Mewes H."/>
            <person name="Wagner M."/>
        </authorList>
    </citation>
    <scope>NUCLEOTIDE SEQUENCE [LARGE SCALE GENOMIC DNA]</scope>
    <source>
        <strain evidence="12 13">UWE25</strain>
    </source>
</reference>
<dbReference type="InterPro" id="IPR039418">
    <property type="entry name" value="LexA-like"/>
</dbReference>
<evidence type="ECO:0008006" key="14">
    <source>
        <dbReference type="Google" id="ProtNLM"/>
    </source>
</evidence>
<dbReference type="InterPro" id="IPR036388">
    <property type="entry name" value="WH-like_DNA-bd_sf"/>
</dbReference>
<dbReference type="NCBIfam" id="TIGR00498">
    <property type="entry name" value="lexA"/>
    <property type="match status" value="1"/>
</dbReference>
<evidence type="ECO:0000256" key="8">
    <source>
        <dbReference type="ARBA" id="ARBA00023204"/>
    </source>
</evidence>
<dbReference type="AlphaFoldDB" id="A0A2P9H9Z9"/>
<evidence type="ECO:0000256" key="3">
    <source>
        <dbReference type="ARBA" id="ARBA00022763"/>
    </source>
</evidence>
<dbReference type="GO" id="GO:0009432">
    <property type="term" value="P:SOS response"/>
    <property type="evidence" value="ECO:0007669"/>
    <property type="project" value="UniProtKB-KW"/>
</dbReference>
<dbReference type="GO" id="GO:0004252">
    <property type="term" value="F:serine-type endopeptidase activity"/>
    <property type="evidence" value="ECO:0007669"/>
    <property type="project" value="InterPro"/>
</dbReference>
<dbReference type="InterPro" id="IPR050077">
    <property type="entry name" value="LexA_repressor"/>
</dbReference>
<dbReference type="Gene3D" id="2.10.109.10">
    <property type="entry name" value="Umud Fragment, subunit A"/>
    <property type="match status" value="1"/>
</dbReference>
<keyword evidence="7" id="KW-0804">Transcription</keyword>
<proteinExistence type="predicted"/>
<keyword evidence="8" id="KW-0234">DNA repair</keyword>
<keyword evidence="2" id="KW-0235">DNA replication</keyword>
<evidence type="ECO:0000256" key="2">
    <source>
        <dbReference type="ARBA" id="ARBA00022705"/>
    </source>
</evidence>
<dbReference type="SUPFAM" id="SSF51306">
    <property type="entry name" value="LexA/Signal peptidase"/>
    <property type="match status" value="1"/>
</dbReference>
<keyword evidence="5" id="KW-0805">Transcription regulation</keyword>
<dbReference type="PANTHER" id="PTHR33516">
    <property type="entry name" value="LEXA REPRESSOR"/>
    <property type="match status" value="1"/>
</dbReference>
<name>A0A2P9H9Z9_PARUW</name>
<dbReference type="GO" id="GO:0003677">
    <property type="term" value="F:DNA binding"/>
    <property type="evidence" value="ECO:0007669"/>
    <property type="project" value="UniProtKB-KW"/>
</dbReference>
<dbReference type="CDD" id="cd06529">
    <property type="entry name" value="S24_LexA-like"/>
    <property type="match status" value="1"/>
</dbReference>
<dbReference type="GO" id="GO:0045892">
    <property type="term" value="P:negative regulation of DNA-templated transcription"/>
    <property type="evidence" value="ECO:0007669"/>
    <property type="project" value="InterPro"/>
</dbReference>
<gene>
    <name evidence="12" type="ORF">PC_RS06125</name>
</gene>
<dbReference type="InterPro" id="IPR015927">
    <property type="entry name" value="Peptidase_S24_S26A/B/C"/>
</dbReference>
<evidence type="ECO:0000256" key="4">
    <source>
        <dbReference type="ARBA" id="ARBA00022801"/>
    </source>
</evidence>
<dbReference type="InterPro" id="IPR006200">
    <property type="entry name" value="LexA"/>
</dbReference>
<evidence type="ECO:0000256" key="1">
    <source>
        <dbReference type="ARBA" id="ARBA00022491"/>
    </source>
</evidence>
<evidence type="ECO:0000313" key="12">
    <source>
        <dbReference type="EMBL" id="SPJ31813.1"/>
    </source>
</evidence>
<dbReference type="STRING" id="264201.pc1269"/>
<keyword evidence="4" id="KW-0378">Hydrolase</keyword>
<evidence type="ECO:0000313" key="13">
    <source>
        <dbReference type="Proteomes" id="UP000000529"/>
    </source>
</evidence>
<evidence type="ECO:0000256" key="6">
    <source>
        <dbReference type="ARBA" id="ARBA00023125"/>
    </source>
</evidence>